<comment type="similarity">
    <text evidence="1">Belongs to the polypeptide deformylase family.</text>
</comment>
<dbReference type="NCBIfam" id="TIGR00079">
    <property type="entry name" value="pept_deformyl"/>
    <property type="match status" value="1"/>
</dbReference>
<dbReference type="EC" id="3.5.1.88" evidence="2"/>
<dbReference type="PRINTS" id="PR01576">
    <property type="entry name" value="PDEFORMYLASE"/>
</dbReference>
<dbReference type="PANTHER" id="PTHR10458">
    <property type="entry name" value="PEPTIDE DEFORMYLASE"/>
    <property type="match status" value="1"/>
</dbReference>
<dbReference type="PANTHER" id="PTHR10458:SF22">
    <property type="entry name" value="PEPTIDE DEFORMYLASE"/>
    <property type="match status" value="1"/>
</dbReference>
<dbReference type="SUPFAM" id="SSF56420">
    <property type="entry name" value="Peptide deformylase"/>
    <property type="match status" value="1"/>
</dbReference>
<accession>A0A3B0VWK0</accession>
<dbReference type="InterPro" id="IPR036821">
    <property type="entry name" value="Peptide_deformylase_sf"/>
</dbReference>
<protein>
    <submittedName>
        <fullName evidence="2">Peptide deformylase</fullName>
        <ecNumber evidence="2">3.5.1.88</ecNumber>
    </submittedName>
</protein>
<dbReference type="AlphaFoldDB" id="A0A3B0VWK0"/>
<keyword evidence="2" id="KW-0378">Hydrolase</keyword>
<dbReference type="Pfam" id="PF01327">
    <property type="entry name" value="Pep_deformylase"/>
    <property type="match status" value="1"/>
</dbReference>
<dbReference type="EMBL" id="UOFB01000232">
    <property type="protein sequence ID" value="VAW48035.1"/>
    <property type="molecule type" value="Genomic_DNA"/>
</dbReference>
<proteinExistence type="inferred from homology"/>
<dbReference type="GO" id="GO:0042586">
    <property type="term" value="F:peptide deformylase activity"/>
    <property type="evidence" value="ECO:0007669"/>
    <property type="project" value="UniProtKB-EC"/>
</dbReference>
<reference evidence="2" key="1">
    <citation type="submission" date="2018-06" db="EMBL/GenBank/DDBJ databases">
        <authorList>
            <person name="Zhirakovskaya E."/>
        </authorList>
    </citation>
    <scope>NUCLEOTIDE SEQUENCE</scope>
</reference>
<dbReference type="InterPro" id="IPR023635">
    <property type="entry name" value="Peptide_deformylase"/>
</dbReference>
<sequence length="168" mass="18908">MEKLDIVLYPEAGLREVCAPIPEMNDSLDKLIDDMLYTMYDAPGIGLAAPQVAVQQRLIVLDVSEKGDQPMVLMNPEVVQSTGKISWEEGCLSMPGIYATIKRPSDILVRGMNRDGKPIEFEANELLAVCIQHEIDHLDGKMFIDHLSGLKRTRALQQFRKLMEQKEP</sequence>
<dbReference type="CDD" id="cd00487">
    <property type="entry name" value="Pep_deformylase"/>
    <property type="match status" value="1"/>
</dbReference>
<dbReference type="HAMAP" id="MF_00163">
    <property type="entry name" value="Pep_deformylase"/>
    <property type="match status" value="1"/>
</dbReference>
<dbReference type="PIRSF" id="PIRSF004749">
    <property type="entry name" value="Pep_def"/>
    <property type="match status" value="1"/>
</dbReference>
<evidence type="ECO:0000256" key="1">
    <source>
        <dbReference type="ARBA" id="ARBA00010759"/>
    </source>
</evidence>
<dbReference type="Gene3D" id="3.90.45.10">
    <property type="entry name" value="Peptide deformylase"/>
    <property type="match status" value="1"/>
</dbReference>
<gene>
    <name evidence="2" type="ORF">MNBD_GAMMA04-600</name>
</gene>
<evidence type="ECO:0000313" key="2">
    <source>
        <dbReference type="EMBL" id="VAW48035.1"/>
    </source>
</evidence>
<dbReference type="NCBIfam" id="NF001159">
    <property type="entry name" value="PRK00150.1-3"/>
    <property type="match status" value="1"/>
</dbReference>
<name>A0A3B0VWK0_9ZZZZ</name>
<organism evidence="2">
    <name type="scientific">hydrothermal vent metagenome</name>
    <dbReference type="NCBI Taxonomy" id="652676"/>
    <lineage>
        <taxon>unclassified sequences</taxon>
        <taxon>metagenomes</taxon>
        <taxon>ecological metagenomes</taxon>
    </lineage>
</organism>